<name>C0XUQ2_CORLD</name>
<feature type="compositionally biased region" description="Basic and acidic residues" evidence="1">
    <location>
        <begin position="125"/>
        <end position="136"/>
    </location>
</feature>
<evidence type="ECO:0000259" key="3">
    <source>
        <dbReference type="Pfam" id="PF08044"/>
    </source>
</evidence>
<dbReference type="HOGENOM" id="CLU_102484_1_0_11"/>
<evidence type="ECO:0000313" key="4">
    <source>
        <dbReference type="EMBL" id="EEI16077.1"/>
    </source>
</evidence>
<sequence length="236" mass="26618">MLPTPGTFDPNSLPATGQSSKLRCALSRTILELLIDAHTTLGCQVVYPEEASVAEFPDVRVGDPERSEAFDRLTHLFTNGYLGVAEFDARTAELTQATYRSDLDKLFADMPESIERNSPAIAQPGDDRPERRTLPREFDADAELDKVLSRGKKVQAADTIIWSATMVLFFLGLFVFNWMYFWVVFPIAGLASWGAREFFGLGDEEEEIFEELNASETKKRAERLRVAMERRKELGQ</sequence>
<keyword evidence="2" id="KW-1133">Transmembrane helix</keyword>
<dbReference type="InterPro" id="IPR012551">
    <property type="entry name" value="DUF1707_SHOCT-like"/>
</dbReference>
<dbReference type="OrthoDB" id="3534574at2"/>
<evidence type="ECO:0000313" key="5">
    <source>
        <dbReference type="Proteomes" id="UP000006196"/>
    </source>
</evidence>
<evidence type="ECO:0000256" key="1">
    <source>
        <dbReference type="SAM" id="MobiDB-lite"/>
    </source>
</evidence>
<protein>
    <recommendedName>
        <fullName evidence="3">DUF1707 domain-containing protein</fullName>
    </recommendedName>
</protein>
<feature type="transmembrane region" description="Helical" evidence="2">
    <location>
        <begin position="160"/>
        <end position="183"/>
    </location>
</feature>
<dbReference type="Pfam" id="PF08044">
    <property type="entry name" value="DUF1707"/>
    <property type="match status" value="1"/>
</dbReference>
<accession>C0XUQ2</accession>
<reference evidence="4" key="1">
    <citation type="submission" date="2009-01" db="EMBL/GenBank/DDBJ databases">
        <authorList>
            <person name="Qin X."/>
            <person name="Bachman B."/>
            <person name="Battles P."/>
            <person name="Bell A."/>
            <person name="Bess C."/>
            <person name="Bickham C."/>
            <person name="Chaboub L."/>
            <person name="Chen D."/>
            <person name="Coyle M."/>
            <person name="Deiros D.R."/>
            <person name="Dinh H."/>
            <person name="Forbes L."/>
            <person name="Fowler G."/>
            <person name="Francisco L."/>
            <person name="Fu Q."/>
            <person name="Gubbala S."/>
            <person name="Hale W."/>
            <person name="Han Y."/>
            <person name="Hemphill L."/>
            <person name="Highlander S.K."/>
            <person name="Hirani K."/>
            <person name="Hogues M."/>
            <person name="Jackson L."/>
            <person name="Jakkamsetti A."/>
            <person name="Javaid M."/>
            <person name="Jiang H."/>
            <person name="Korchina V."/>
            <person name="Kovar C."/>
            <person name="Lara F."/>
            <person name="Lee S."/>
            <person name="Mata R."/>
            <person name="Mathew T."/>
            <person name="Moen C."/>
            <person name="Morales K."/>
            <person name="Munidasa M."/>
            <person name="Nazareth L."/>
            <person name="Ngo R."/>
            <person name="Nguyen L."/>
            <person name="Okwuonu G."/>
            <person name="Ongeri F."/>
            <person name="Patil S."/>
            <person name="Petrosino J."/>
            <person name="Pham C."/>
            <person name="Pham P."/>
            <person name="Pu L.-L."/>
            <person name="Puazo M."/>
            <person name="Raj R."/>
            <person name="Reid J."/>
            <person name="Rouhana J."/>
            <person name="Saada N."/>
            <person name="Shang Y."/>
            <person name="Simmons D."/>
            <person name="Thornton R."/>
            <person name="Warren J."/>
            <person name="Weissenberger G."/>
            <person name="Zhang J."/>
            <person name="Zhang L."/>
            <person name="Zhou C."/>
            <person name="Zhu D."/>
            <person name="Muzny D."/>
            <person name="Worley K."/>
            <person name="Gibbs R."/>
        </authorList>
    </citation>
    <scope>NUCLEOTIDE SEQUENCE [LARGE SCALE GENOMIC DNA]</scope>
    <source>
        <strain evidence="4">DSM 44291</strain>
    </source>
</reference>
<organism evidence="4 5">
    <name type="scientific">Corynebacterium lipophiloflavum (strain ATCC 700352 / DSM 44291 / CCUG 37336 / JCM 10383 / DMMZ 1944)</name>
    <dbReference type="NCBI Taxonomy" id="525263"/>
    <lineage>
        <taxon>Bacteria</taxon>
        <taxon>Bacillati</taxon>
        <taxon>Actinomycetota</taxon>
        <taxon>Actinomycetes</taxon>
        <taxon>Mycobacteriales</taxon>
        <taxon>Corynebacteriaceae</taxon>
        <taxon>Corynebacterium</taxon>
    </lineage>
</organism>
<dbReference type="STRING" id="525263.HMPREF0298_2172"/>
<feature type="domain" description="DUF1707" evidence="3">
    <location>
        <begin position="59"/>
        <end position="111"/>
    </location>
</feature>
<gene>
    <name evidence="4" type="ORF">HMPREF0298_2172</name>
</gene>
<dbReference type="eggNOG" id="ENOG50339YM">
    <property type="taxonomic scope" value="Bacteria"/>
</dbReference>
<keyword evidence="2" id="KW-0812">Transmembrane</keyword>
<feature type="region of interest" description="Disordered" evidence="1">
    <location>
        <begin position="117"/>
        <end position="136"/>
    </location>
</feature>
<evidence type="ECO:0000256" key="2">
    <source>
        <dbReference type="SAM" id="Phobius"/>
    </source>
</evidence>
<proteinExistence type="predicted"/>
<keyword evidence="5" id="KW-1185">Reference proteome</keyword>
<keyword evidence="2" id="KW-0472">Membrane</keyword>
<dbReference type="Proteomes" id="UP000006196">
    <property type="component" value="Unassembled WGS sequence"/>
</dbReference>
<dbReference type="EMBL" id="ACHJ01000167">
    <property type="protein sequence ID" value="EEI16077.1"/>
    <property type="molecule type" value="Genomic_DNA"/>
</dbReference>
<dbReference type="AlphaFoldDB" id="C0XUQ2"/>
<comment type="caution">
    <text evidence="4">The sequence shown here is derived from an EMBL/GenBank/DDBJ whole genome shotgun (WGS) entry which is preliminary data.</text>
</comment>